<feature type="compositionally biased region" description="Polar residues" evidence="6">
    <location>
        <begin position="80"/>
        <end position="93"/>
    </location>
</feature>
<dbReference type="EMBL" id="DS027696">
    <property type="protein sequence ID" value="EAW19331.1"/>
    <property type="molecule type" value="Genomic_DNA"/>
</dbReference>
<dbReference type="PROSITE" id="PS50048">
    <property type="entry name" value="ZN2_CY6_FUNGAL_2"/>
    <property type="match status" value="1"/>
</dbReference>
<dbReference type="Proteomes" id="UP000006702">
    <property type="component" value="Unassembled WGS sequence"/>
</dbReference>
<dbReference type="GO" id="GO:0000981">
    <property type="term" value="F:DNA-binding transcription factor activity, RNA polymerase II-specific"/>
    <property type="evidence" value="ECO:0007669"/>
    <property type="project" value="InterPro"/>
</dbReference>
<evidence type="ECO:0000259" key="7">
    <source>
        <dbReference type="PROSITE" id="PS50048"/>
    </source>
</evidence>
<keyword evidence="9" id="KW-1185">Reference proteome</keyword>
<evidence type="ECO:0000256" key="4">
    <source>
        <dbReference type="ARBA" id="ARBA00023163"/>
    </source>
</evidence>
<organism evidence="8 9">
    <name type="scientific">Neosartorya fischeri (strain ATCC 1020 / DSM 3700 / CBS 544.65 / FGSC A1164 / JCM 1740 / NRRL 181 / WB 181)</name>
    <name type="common">Aspergillus fischerianus</name>
    <dbReference type="NCBI Taxonomy" id="331117"/>
    <lineage>
        <taxon>Eukaryota</taxon>
        <taxon>Fungi</taxon>
        <taxon>Dikarya</taxon>
        <taxon>Ascomycota</taxon>
        <taxon>Pezizomycotina</taxon>
        <taxon>Eurotiomycetes</taxon>
        <taxon>Eurotiomycetidae</taxon>
        <taxon>Eurotiales</taxon>
        <taxon>Aspergillaceae</taxon>
        <taxon>Aspergillus</taxon>
        <taxon>Aspergillus subgen. Fumigati</taxon>
    </lineage>
</organism>
<feature type="region of interest" description="Disordered" evidence="6">
    <location>
        <begin position="50"/>
        <end position="93"/>
    </location>
</feature>
<dbReference type="GO" id="GO:0003677">
    <property type="term" value="F:DNA binding"/>
    <property type="evidence" value="ECO:0007669"/>
    <property type="project" value="UniProtKB-KW"/>
</dbReference>
<dbReference type="VEuPathDB" id="FungiDB:NFIA_092930"/>
<dbReference type="Gene3D" id="4.10.240.10">
    <property type="entry name" value="Zn(2)-C6 fungal-type DNA-binding domain"/>
    <property type="match status" value="1"/>
</dbReference>
<evidence type="ECO:0000256" key="1">
    <source>
        <dbReference type="ARBA" id="ARBA00022723"/>
    </source>
</evidence>
<evidence type="ECO:0000313" key="8">
    <source>
        <dbReference type="EMBL" id="EAW19331.1"/>
    </source>
</evidence>
<dbReference type="InterPro" id="IPR036864">
    <property type="entry name" value="Zn2-C6_fun-type_DNA-bd_sf"/>
</dbReference>
<dbReference type="CDD" id="cd00067">
    <property type="entry name" value="GAL4"/>
    <property type="match status" value="1"/>
</dbReference>
<dbReference type="SUPFAM" id="SSF57701">
    <property type="entry name" value="Zn2/Cys6 DNA-binding domain"/>
    <property type="match status" value="1"/>
</dbReference>
<keyword evidence="1" id="KW-0479">Metal-binding</keyword>
<evidence type="ECO:0000256" key="3">
    <source>
        <dbReference type="ARBA" id="ARBA00023125"/>
    </source>
</evidence>
<evidence type="ECO:0000256" key="2">
    <source>
        <dbReference type="ARBA" id="ARBA00023015"/>
    </source>
</evidence>
<dbReference type="InterPro" id="IPR001138">
    <property type="entry name" value="Zn2Cys6_DnaBD"/>
</dbReference>
<gene>
    <name evidence="8" type="ORF">NFIA_092930</name>
</gene>
<keyword evidence="2" id="KW-0805">Transcription regulation</keyword>
<name>A1DIX4_NEOFI</name>
<evidence type="ECO:0000256" key="6">
    <source>
        <dbReference type="SAM" id="MobiDB-lite"/>
    </source>
</evidence>
<dbReference type="PANTHER" id="PTHR47431:SF5">
    <property type="entry name" value="ZN(II)2CYS6 TRANSCRIPTION FACTOR (EUROFUNG)"/>
    <property type="match status" value="1"/>
</dbReference>
<dbReference type="OrthoDB" id="10250282at2759"/>
<dbReference type="PANTHER" id="PTHR47431">
    <property type="entry name" value="ZN(II)2CYS6 TRANSCRIPTION FACTOR (EUROFUNG)-RELATED"/>
    <property type="match status" value="1"/>
</dbReference>
<accession>A1DIX4</accession>
<dbReference type="eggNOG" id="ENOG502SKK7">
    <property type="taxonomic scope" value="Eukaryota"/>
</dbReference>
<dbReference type="Pfam" id="PF04082">
    <property type="entry name" value="Fungal_trans"/>
    <property type="match status" value="1"/>
</dbReference>
<dbReference type="AlphaFoldDB" id="A1DIX4"/>
<dbReference type="HOGENOM" id="CLU_014802_0_0_1"/>
<keyword evidence="5" id="KW-0539">Nucleus</keyword>
<dbReference type="SMART" id="SM00066">
    <property type="entry name" value="GAL4"/>
    <property type="match status" value="1"/>
</dbReference>
<reference evidence="9" key="1">
    <citation type="journal article" date="2008" name="PLoS Genet.">
        <title>Genomic islands in the pathogenic filamentous fungus Aspergillus fumigatus.</title>
        <authorList>
            <person name="Fedorova N.D."/>
            <person name="Khaldi N."/>
            <person name="Joardar V.S."/>
            <person name="Maiti R."/>
            <person name="Amedeo P."/>
            <person name="Anderson M.J."/>
            <person name="Crabtree J."/>
            <person name="Silva J.C."/>
            <person name="Badger J.H."/>
            <person name="Albarraq A."/>
            <person name="Angiuoli S."/>
            <person name="Bussey H."/>
            <person name="Bowyer P."/>
            <person name="Cotty P.J."/>
            <person name="Dyer P.S."/>
            <person name="Egan A."/>
            <person name="Galens K."/>
            <person name="Fraser-Liggett C.M."/>
            <person name="Haas B.J."/>
            <person name="Inman J.M."/>
            <person name="Kent R."/>
            <person name="Lemieux S."/>
            <person name="Malavazi I."/>
            <person name="Orvis J."/>
            <person name="Roemer T."/>
            <person name="Ronning C.M."/>
            <person name="Sundaram J.P."/>
            <person name="Sutton G."/>
            <person name="Turner G."/>
            <person name="Venter J.C."/>
            <person name="White O.R."/>
            <person name="Whitty B.R."/>
            <person name="Youngman P."/>
            <person name="Wolfe K.H."/>
            <person name="Goldman G.H."/>
            <person name="Wortman J.R."/>
            <person name="Jiang B."/>
            <person name="Denning D.W."/>
            <person name="Nierman W.C."/>
        </authorList>
    </citation>
    <scope>NUCLEOTIDE SEQUENCE [LARGE SCALE GENOMIC DNA]</scope>
    <source>
        <strain evidence="9">ATCC 1020 / DSM 3700 / CBS 544.65 / FGSC A1164 / JCM 1740 / NRRL 181 / WB 181</strain>
    </source>
</reference>
<proteinExistence type="predicted"/>
<evidence type="ECO:0000313" key="9">
    <source>
        <dbReference type="Proteomes" id="UP000006702"/>
    </source>
</evidence>
<keyword evidence="3" id="KW-0238">DNA-binding</keyword>
<feature type="domain" description="Zn(2)-C6 fungal-type" evidence="7">
    <location>
        <begin position="17"/>
        <end position="46"/>
    </location>
</feature>
<dbReference type="OMA" id="KMCNRAG"/>
<dbReference type="InterPro" id="IPR007219">
    <property type="entry name" value="XnlR_reg_dom"/>
</dbReference>
<protein>
    <submittedName>
        <fullName evidence="8">C6 zinc finger domain protein</fullName>
    </submittedName>
</protein>
<dbReference type="GO" id="GO:0008270">
    <property type="term" value="F:zinc ion binding"/>
    <property type="evidence" value="ECO:0007669"/>
    <property type="project" value="InterPro"/>
</dbReference>
<evidence type="ECO:0000256" key="5">
    <source>
        <dbReference type="ARBA" id="ARBA00023242"/>
    </source>
</evidence>
<keyword evidence="4" id="KW-0804">Transcription</keyword>
<dbReference type="RefSeq" id="XP_001261228.1">
    <property type="nucleotide sequence ID" value="XM_001261227.1"/>
</dbReference>
<dbReference type="KEGG" id="nfi:NFIA_092930"/>
<dbReference type="CDD" id="cd12148">
    <property type="entry name" value="fungal_TF_MHR"/>
    <property type="match status" value="1"/>
</dbReference>
<dbReference type="STRING" id="331117.A1DIX4"/>
<dbReference type="GeneID" id="4587786"/>
<sequence length="669" mass="73996">MTTPICRTSRRPPVKLACLACRASRIRCDGKEKCANCISRERTCCYVPSKRGGARVPRNKRKSRSRPSSSSTVEKDESRQASTPSAEGSWNSNNEDDLLDHFLSLARPGAGLRSIESSVAEMEHIFDHIFGVENENPLFPESDESVSDLLQVYGSDKDILDAYYVFIHLYYPLLPPPERLPACNRPLNGHPTFRPSSPLSLAISAILVLIPHPGIKQPSSPEYTRLRRNVAHSFAQSALEAVEADLELLDSSSDPSRALSDGAPMISRQPFHPKVPVPLEAVLALVLLSVYEYAQRGNIRKMCNRAGQALTAAMSMSLHEMVEDDEYAEARRRAWWITYLTVCQGSIASGMPAAFNLYDPRFVTPYPEGWKLLIEAQQTILEATTFVHDLDQTVKSRFKASWISSRMTELDDQITTLLLCRRSSVSTTVSPLDSPEKIASQTINQIAKIKLHSARIKVHRFCAFLDVPVFRKRHCDLQAECCGVEPAESAIPEDIPLPSIMRADLPDLTFPSSSHESSKICLQSALNIVTLVDNLPYPNPDHTIPLTLPPYLSHASRVEIPRVMPTFACCVMQASYAMLMLYLKARAKHANSPEDSVSVKGLSLTGFLNELQQNLRLVSKILANFAIAAEALQGMKGEFLFFVSAMLFADQVRGGIALGFLGGLIGSIV</sequence>
<dbReference type="PROSITE" id="PS00463">
    <property type="entry name" value="ZN2_CY6_FUNGAL_1"/>
    <property type="match status" value="1"/>
</dbReference>